<evidence type="ECO:0000256" key="1">
    <source>
        <dbReference type="SAM" id="Phobius"/>
    </source>
</evidence>
<feature type="transmembrane region" description="Helical" evidence="1">
    <location>
        <begin position="203"/>
        <end position="225"/>
    </location>
</feature>
<keyword evidence="1" id="KW-1133">Transmembrane helix</keyword>
<keyword evidence="3" id="KW-1185">Reference proteome</keyword>
<evidence type="ECO:0000313" key="2">
    <source>
        <dbReference type="EMBL" id="GAA5168711.1"/>
    </source>
</evidence>
<keyword evidence="1" id="KW-0472">Membrane</keyword>
<keyword evidence="1" id="KW-0812">Transmembrane</keyword>
<feature type="transmembrane region" description="Helical" evidence="1">
    <location>
        <begin position="277"/>
        <end position="295"/>
    </location>
</feature>
<organism evidence="2 3">
    <name type="scientific">Viridibacterium curvum</name>
    <dbReference type="NCBI Taxonomy" id="1101404"/>
    <lineage>
        <taxon>Bacteria</taxon>
        <taxon>Pseudomonadati</taxon>
        <taxon>Pseudomonadota</taxon>
        <taxon>Betaproteobacteria</taxon>
        <taxon>Rhodocyclales</taxon>
        <taxon>Rhodocyclaceae</taxon>
        <taxon>Viridibacterium</taxon>
    </lineage>
</organism>
<accession>A0ABP9QWR2</accession>
<sequence>MSEPSADQTFYEAMVALSLWRNAHPDKKIDSEPPDIVAKRHIVMTRLSSMQEGDIDPWMGQKIESLIRKSTRYIVYLDSHLEVQWWWTQRLSSEEGMSVIQANVMRLSCASHFLLDERSDLLKPPFPKLRAIFRFIPLCRRVTDEQLKANTERARDSAKRIRLLIGESMAMVLNGVKREECEKVQAMAEDQILVAKDQLCRPVFFWWFVTLLLCLAGVAGGLQVAQTYCASSLLHTLTSWTQAGLAGAFGALLSVTTRTRSLRLEPESGKRGLRIEATSRMLIGIGAGILVHLAFEAEIILKSALSSAGDVRNAAHLFLCIASGWSEKILPSLLSRAESFVATPQKDK</sequence>
<evidence type="ECO:0000313" key="3">
    <source>
        <dbReference type="Proteomes" id="UP001500547"/>
    </source>
</evidence>
<protein>
    <submittedName>
        <fullName evidence="2">Uncharacterized protein</fullName>
    </submittedName>
</protein>
<dbReference type="Proteomes" id="UP001500547">
    <property type="component" value="Unassembled WGS sequence"/>
</dbReference>
<dbReference type="RefSeq" id="WP_345533821.1">
    <property type="nucleotide sequence ID" value="NZ_BAABLD010000011.1"/>
</dbReference>
<name>A0ABP9QWR2_9RHOO</name>
<feature type="transmembrane region" description="Helical" evidence="1">
    <location>
        <begin position="237"/>
        <end position="256"/>
    </location>
</feature>
<reference evidence="3" key="1">
    <citation type="journal article" date="2019" name="Int. J. Syst. Evol. Microbiol.">
        <title>The Global Catalogue of Microorganisms (GCM) 10K type strain sequencing project: providing services to taxonomists for standard genome sequencing and annotation.</title>
        <authorList>
            <consortium name="The Broad Institute Genomics Platform"/>
            <consortium name="The Broad Institute Genome Sequencing Center for Infectious Disease"/>
            <person name="Wu L."/>
            <person name="Ma J."/>
        </authorList>
    </citation>
    <scope>NUCLEOTIDE SEQUENCE [LARGE SCALE GENOMIC DNA]</scope>
    <source>
        <strain evidence="3">JCM 18715</strain>
    </source>
</reference>
<comment type="caution">
    <text evidence="2">The sequence shown here is derived from an EMBL/GenBank/DDBJ whole genome shotgun (WGS) entry which is preliminary data.</text>
</comment>
<gene>
    <name evidence="2" type="ORF">GCM10025770_29070</name>
</gene>
<dbReference type="EMBL" id="BAABLD010000011">
    <property type="protein sequence ID" value="GAA5168711.1"/>
    <property type="molecule type" value="Genomic_DNA"/>
</dbReference>
<proteinExistence type="predicted"/>